<name>A0A328TST4_9BACL</name>
<accession>A0A328TST4</accession>
<gene>
    <name evidence="4" type="ORF">DL346_26915</name>
</gene>
<dbReference type="AlphaFoldDB" id="A0A328TST4"/>
<dbReference type="SMART" id="SM00854">
    <property type="entry name" value="PGA_cap"/>
    <property type="match status" value="1"/>
</dbReference>
<comment type="similarity">
    <text evidence="1">Belongs to the CapA family.</text>
</comment>
<reference evidence="4 5" key="1">
    <citation type="submission" date="2018-06" db="EMBL/GenBank/DDBJ databases">
        <title>Paenibacillus montanisoli sp. nov., isolated from mountain area soil.</title>
        <authorList>
            <person name="Wu M."/>
        </authorList>
    </citation>
    <scope>NUCLEOTIDE SEQUENCE [LARGE SCALE GENOMIC DNA]</scope>
    <source>
        <strain evidence="4 5">RA17</strain>
    </source>
</reference>
<dbReference type="EMBL" id="QLUW01000007">
    <property type="protein sequence ID" value="RAP73350.1"/>
    <property type="molecule type" value="Genomic_DNA"/>
</dbReference>
<dbReference type="SUPFAM" id="SSF56300">
    <property type="entry name" value="Metallo-dependent phosphatases"/>
    <property type="match status" value="1"/>
</dbReference>
<dbReference type="RefSeq" id="WP_112885491.1">
    <property type="nucleotide sequence ID" value="NZ_QLUW01000007.1"/>
</dbReference>
<evidence type="ECO:0000313" key="5">
    <source>
        <dbReference type="Proteomes" id="UP000249260"/>
    </source>
</evidence>
<feature type="domain" description="Capsule synthesis protein CapA" evidence="3">
    <location>
        <begin position="6"/>
        <end position="268"/>
    </location>
</feature>
<dbReference type="Gene3D" id="3.60.21.10">
    <property type="match status" value="1"/>
</dbReference>
<dbReference type="CDD" id="cd07381">
    <property type="entry name" value="MPP_CapA"/>
    <property type="match status" value="1"/>
</dbReference>
<proteinExistence type="inferred from homology"/>
<sequence length="381" mass="41945">MSKEIVIAAVGDLLMKPLLIQMLRSGRRAVSADAFEQLFEPVVRYLQDAQLMIGNLETTFAGGPNAGFNKTRRNPRTGNPVFKSPDAFAQALSAAGFDVIATANNHCADYGVSGLKRTLDVLDKNGLVHVGTFRNAQESRTLCVRNIKGVRIGILSYTRDTNGMPVPKGQQAGVKKLVRARIKNDLKRLRKASEFIIVFMHCGFEYEQSPAAHQKEWVRFMFRNGADVVLGSHPHVLQPAVIRTVKDVSGRTRKRFAIYSLGNFISTRLHGKDAALTGIIVRLKLRRTSGGLVRLAGIEGVPTWASIAKNGKPKMCRIVPLQEAITKPDQFPAEQLVRMKRAYQGALRMYRGVLRFPEAHTASSEEPFEDTSSSSAAGSAE</sequence>
<evidence type="ECO:0000313" key="4">
    <source>
        <dbReference type="EMBL" id="RAP73350.1"/>
    </source>
</evidence>
<dbReference type="PANTHER" id="PTHR33393:SF12">
    <property type="entry name" value="CAPSULE BIOSYNTHESIS PROTEIN CAPA"/>
    <property type="match status" value="1"/>
</dbReference>
<feature type="compositionally biased region" description="Polar residues" evidence="2">
    <location>
        <begin position="370"/>
        <end position="381"/>
    </location>
</feature>
<evidence type="ECO:0000256" key="1">
    <source>
        <dbReference type="ARBA" id="ARBA00005662"/>
    </source>
</evidence>
<comment type="caution">
    <text evidence="4">The sequence shown here is derived from an EMBL/GenBank/DDBJ whole genome shotgun (WGS) entry which is preliminary data.</text>
</comment>
<dbReference type="InterPro" id="IPR019079">
    <property type="entry name" value="Capsule_synth_CapA"/>
</dbReference>
<keyword evidence="5" id="KW-1185">Reference proteome</keyword>
<organism evidence="4 5">
    <name type="scientific">Paenibacillus montanisoli</name>
    <dbReference type="NCBI Taxonomy" id="2081970"/>
    <lineage>
        <taxon>Bacteria</taxon>
        <taxon>Bacillati</taxon>
        <taxon>Bacillota</taxon>
        <taxon>Bacilli</taxon>
        <taxon>Bacillales</taxon>
        <taxon>Paenibacillaceae</taxon>
        <taxon>Paenibacillus</taxon>
    </lineage>
</organism>
<dbReference type="PANTHER" id="PTHR33393">
    <property type="entry name" value="POLYGLUTAMINE SYNTHESIS ACCESSORY PROTEIN RV0574C-RELATED"/>
    <property type="match status" value="1"/>
</dbReference>
<dbReference type="Pfam" id="PF09587">
    <property type="entry name" value="PGA_cap"/>
    <property type="match status" value="1"/>
</dbReference>
<dbReference type="InterPro" id="IPR029052">
    <property type="entry name" value="Metallo-depent_PP-like"/>
</dbReference>
<evidence type="ECO:0000256" key="2">
    <source>
        <dbReference type="SAM" id="MobiDB-lite"/>
    </source>
</evidence>
<dbReference type="InterPro" id="IPR052169">
    <property type="entry name" value="CW_Biosynth-Accessory"/>
</dbReference>
<dbReference type="Proteomes" id="UP000249260">
    <property type="component" value="Unassembled WGS sequence"/>
</dbReference>
<dbReference type="OrthoDB" id="9810906at2"/>
<feature type="region of interest" description="Disordered" evidence="2">
    <location>
        <begin position="361"/>
        <end position="381"/>
    </location>
</feature>
<evidence type="ECO:0000259" key="3">
    <source>
        <dbReference type="SMART" id="SM00854"/>
    </source>
</evidence>
<protein>
    <submittedName>
        <fullName evidence="4">CapA family protein</fullName>
    </submittedName>
</protein>